<proteinExistence type="predicted"/>
<dbReference type="AlphaFoldDB" id="A0AAV3RE30"/>
<accession>A0AAV3RE30</accession>
<feature type="transmembrane region" description="Helical" evidence="1">
    <location>
        <begin position="72"/>
        <end position="99"/>
    </location>
</feature>
<keyword evidence="1" id="KW-0472">Membrane</keyword>
<evidence type="ECO:0000313" key="2">
    <source>
        <dbReference type="EMBL" id="GAA0174649.1"/>
    </source>
</evidence>
<keyword evidence="1" id="KW-1133">Transmembrane helix</keyword>
<protein>
    <submittedName>
        <fullName evidence="2">Uncharacterized protein</fullName>
    </submittedName>
</protein>
<dbReference type="EMBL" id="BAABME010009163">
    <property type="protein sequence ID" value="GAA0174649.1"/>
    <property type="molecule type" value="Genomic_DNA"/>
</dbReference>
<evidence type="ECO:0000256" key="1">
    <source>
        <dbReference type="SAM" id="Phobius"/>
    </source>
</evidence>
<keyword evidence="1" id="KW-0812">Transmembrane</keyword>
<gene>
    <name evidence="2" type="ORF">LIER_27990</name>
</gene>
<evidence type="ECO:0000313" key="3">
    <source>
        <dbReference type="Proteomes" id="UP001454036"/>
    </source>
</evidence>
<dbReference type="Proteomes" id="UP001454036">
    <property type="component" value="Unassembled WGS sequence"/>
</dbReference>
<reference evidence="2 3" key="1">
    <citation type="submission" date="2024-01" db="EMBL/GenBank/DDBJ databases">
        <title>The complete chloroplast genome sequence of Lithospermum erythrorhizon: insights into the phylogenetic relationship among Boraginaceae species and the maternal lineages of purple gromwells.</title>
        <authorList>
            <person name="Okada T."/>
            <person name="Watanabe K."/>
        </authorList>
    </citation>
    <scope>NUCLEOTIDE SEQUENCE [LARGE SCALE GENOMIC DNA]</scope>
</reference>
<comment type="caution">
    <text evidence="2">The sequence shown here is derived from an EMBL/GenBank/DDBJ whole genome shotgun (WGS) entry which is preliminary data.</text>
</comment>
<name>A0AAV3RE30_LITER</name>
<sequence length="345" mass="38347">MGDKVPLECTFKKDARNLEGVETSLVEVDQIALLHSSFAEGEEWFTFCEEGSLIKAGLIYDKEFDLQFRAPGLLLIGVLTSLLVFLFFFPILLSTYFWFSFQSGNYGSSGWRWDPSKIDFNTMVKTRKPMLTRIHVISKRPSAPLFVIHSPTSASTLPLPPSIQEVMKRKVAPSLTKKLSPKKPKVSFVDKHHVPLMEVLVPEEVPSVSSSSESPTIIIIDSPPHVEDDFLVNTDHGNEVASPPPSLEKRSESVFELALVPHTIEAISQGSAPSRRTLGMRRRPLVNGSPNMKIFKPNVTNFLGERMQASSEGSVTRGIQAFIDGPDFANRIGKDVVACLITEFF</sequence>
<organism evidence="2 3">
    <name type="scientific">Lithospermum erythrorhizon</name>
    <name type="common">Purple gromwell</name>
    <name type="synonym">Lithospermum officinale var. erythrorhizon</name>
    <dbReference type="NCBI Taxonomy" id="34254"/>
    <lineage>
        <taxon>Eukaryota</taxon>
        <taxon>Viridiplantae</taxon>
        <taxon>Streptophyta</taxon>
        <taxon>Embryophyta</taxon>
        <taxon>Tracheophyta</taxon>
        <taxon>Spermatophyta</taxon>
        <taxon>Magnoliopsida</taxon>
        <taxon>eudicotyledons</taxon>
        <taxon>Gunneridae</taxon>
        <taxon>Pentapetalae</taxon>
        <taxon>asterids</taxon>
        <taxon>lamiids</taxon>
        <taxon>Boraginales</taxon>
        <taxon>Boraginaceae</taxon>
        <taxon>Boraginoideae</taxon>
        <taxon>Lithospermeae</taxon>
        <taxon>Lithospermum</taxon>
    </lineage>
</organism>
<keyword evidence="3" id="KW-1185">Reference proteome</keyword>